<keyword evidence="2" id="KW-0342">GTP-binding</keyword>
<dbReference type="PRINTS" id="PR00195">
    <property type="entry name" value="DYNAMIN"/>
</dbReference>
<comment type="caution">
    <text evidence="4">The sequence shown here is derived from an EMBL/GenBank/DDBJ whole genome shotgun (WGS) entry which is preliminary data.</text>
</comment>
<name>A0A2H2Z686_TRIPA</name>
<dbReference type="PANTHER" id="PTHR11566">
    <property type="entry name" value="DYNAMIN"/>
    <property type="match status" value="1"/>
</dbReference>
<keyword evidence="5" id="KW-1185">Reference proteome</keyword>
<dbReference type="Gene3D" id="3.40.50.300">
    <property type="entry name" value="P-loop containing nucleotide triphosphate hydrolases"/>
    <property type="match status" value="1"/>
</dbReference>
<dbReference type="CDD" id="cd08771">
    <property type="entry name" value="DLP_1"/>
    <property type="match status" value="1"/>
</dbReference>
<dbReference type="GO" id="GO:0016020">
    <property type="term" value="C:membrane"/>
    <property type="evidence" value="ECO:0007669"/>
    <property type="project" value="TreeGrafter"/>
</dbReference>
<dbReference type="GO" id="GO:0016559">
    <property type="term" value="P:peroxisome fission"/>
    <property type="evidence" value="ECO:0007669"/>
    <property type="project" value="TreeGrafter"/>
</dbReference>
<dbReference type="EMBL" id="LFMI01000377">
    <property type="protein sequence ID" value="OTA03049.1"/>
    <property type="molecule type" value="Genomic_DNA"/>
</dbReference>
<dbReference type="Pfam" id="PF01031">
    <property type="entry name" value="Dynamin_M"/>
    <property type="match status" value="1"/>
</dbReference>
<sequence>MATSAQNDEEPPVGHFIRLQTSKSSHRLNQIEKIRSYGVGDLVALPQLAVCGDQSAGKSSVLEGITGIPFPRDSGFCTRFPTEICLRHTEGESVKYTASIRPHSSRSAAVIKRLSEYRKEVKDLSELPQIIQEVSRLLKIRGHVIPYDTQQQTSIQESPQKDLGHAFARDVLRIEVTGPIGLYLSVVDLPGLISSPNEEQTEEDVEAVRDVVESYIESSRTIILAVLQASNDMANQAIIRLARKHDSPGERTVGIITKPDLINKGTEAMLALTANNQGNIRFNHGFFLLKNPSPEELKEALTPSARSRLEQHFFSSPAWAGQGLDVERIGTEKLRGFLQALLDNQMERELPTVRNEIRNLLAAKEGELQSLGDARPTVNSIRTFLTRLSGS</sequence>
<keyword evidence="1" id="KW-0547">Nucleotide-binding</keyword>
<dbReference type="GO" id="GO:0000266">
    <property type="term" value="P:mitochondrial fission"/>
    <property type="evidence" value="ECO:0007669"/>
    <property type="project" value="TreeGrafter"/>
</dbReference>
<dbReference type="FunFam" id="3.40.50.300:FF:001425">
    <property type="entry name" value="Dynamin GTPase, putative"/>
    <property type="match status" value="1"/>
</dbReference>
<dbReference type="GO" id="GO:0006897">
    <property type="term" value="P:endocytosis"/>
    <property type="evidence" value="ECO:0007669"/>
    <property type="project" value="TreeGrafter"/>
</dbReference>
<dbReference type="SMART" id="SM00053">
    <property type="entry name" value="DYNc"/>
    <property type="match status" value="1"/>
</dbReference>
<reference evidence="4 5" key="1">
    <citation type="journal article" date="2015" name="Genome Announc.">
        <title>Genome sequence and annotation of Trichoderma parareesei, the ancestor of the cellulase producer Trichoderma reesei.</title>
        <authorList>
            <person name="Yang D."/>
            <person name="Pomraning K."/>
            <person name="Kopchinskiy A."/>
            <person name="Karimi Aghcheh R."/>
            <person name="Atanasova L."/>
            <person name="Chenthamara K."/>
            <person name="Baker S.E."/>
            <person name="Zhang R."/>
            <person name="Shen Q."/>
            <person name="Freitag M."/>
            <person name="Kubicek C.P."/>
            <person name="Druzhinina I.S."/>
        </authorList>
    </citation>
    <scope>NUCLEOTIDE SEQUENCE [LARGE SCALE GENOMIC DNA]</scope>
    <source>
        <strain evidence="4 5">CBS 125925</strain>
    </source>
</reference>
<dbReference type="Proteomes" id="UP000219286">
    <property type="component" value="Unassembled WGS sequence"/>
</dbReference>
<evidence type="ECO:0000256" key="2">
    <source>
        <dbReference type="ARBA" id="ARBA00023134"/>
    </source>
</evidence>
<accession>A0A2H2Z686</accession>
<dbReference type="GO" id="GO:0005525">
    <property type="term" value="F:GTP binding"/>
    <property type="evidence" value="ECO:0007669"/>
    <property type="project" value="InterPro"/>
</dbReference>
<evidence type="ECO:0000313" key="4">
    <source>
        <dbReference type="EMBL" id="OTA03049.1"/>
    </source>
</evidence>
<evidence type="ECO:0000259" key="3">
    <source>
        <dbReference type="PROSITE" id="PS51718"/>
    </source>
</evidence>
<protein>
    <recommendedName>
        <fullName evidence="3">Dynamin-type G domain-containing protein</fullName>
    </recommendedName>
</protein>
<dbReference type="GO" id="GO:0003924">
    <property type="term" value="F:GTPase activity"/>
    <property type="evidence" value="ECO:0007669"/>
    <property type="project" value="InterPro"/>
</dbReference>
<dbReference type="PROSITE" id="PS51718">
    <property type="entry name" value="G_DYNAMIN_2"/>
    <property type="match status" value="1"/>
</dbReference>
<feature type="domain" description="Dynamin-type G" evidence="3">
    <location>
        <begin position="42"/>
        <end position="351"/>
    </location>
</feature>
<evidence type="ECO:0000256" key="1">
    <source>
        <dbReference type="ARBA" id="ARBA00022741"/>
    </source>
</evidence>
<dbReference type="InterPro" id="IPR027417">
    <property type="entry name" value="P-loop_NTPase"/>
</dbReference>
<organism evidence="4 5">
    <name type="scientific">Trichoderma parareesei</name>
    <name type="common">Filamentous fungus</name>
    <dbReference type="NCBI Taxonomy" id="858221"/>
    <lineage>
        <taxon>Eukaryota</taxon>
        <taxon>Fungi</taxon>
        <taxon>Dikarya</taxon>
        <taxon>Ascomycota</taxon>
        <taxon>Pezizomycotina</taxon>
        <taxon>Sordariomycetes</taxon>
        <taxon>Hypocreomycetidae</taxon>
        <taxon>Hypocreales</taxon>
        <taxon>Hypocreaceae</taxon>
        <taxon>Trichoderma</taxon>
    </lineage>
</organism>
<dbReference type="AlphaFoldDB" id="A0A2H2Z686"/>
<dbReference type="GO" id="GO:0048312">
    <property type="term" value="P:intracellular distribution of mitochondria"/>
    <property type="evidence" value="ECO:0007669"/>
    <property type="project" value="TreeGrafter"/>
</dbReference>
<dbReference type="InterPro" id="IPR001401">
    <property type="entry name" value="Dynamin_GTPase"/>
</dbReference>
<dbReference type="Pfam" id="PF00350">
    <property type="entry name" value="Dynamin_N"/>
    <property type="match status" value="1"/>
</dbReference>
<evidence type="ECO:0000313" key="5">
    <source>
        <dbReference type="Proteomes" id="UP000219286"/>
    </source>
</evidence>
<dbReference type="PANTHER" id="PTHR11566:SF21">
    <property type="entry name" value="DYNAMIN RELATED PROTEIN 1, ISOFORM A"/>
    <property type="match status" value="1"/>
</dbReference>
<proteinExistence type="predicted"/>
<dbReference type="InterPro" id="IPR000375">
    <property type="entry name" value="Dynamin_stalk"/>
</dbReference>
<gene>
    <name evidence="4" type="ORF">A9Z42_0034650</name>
</gene>
<dbReference type="OrthoDB" id="415706at2759"/>
<dbReference type="InterPro" id="IPR045063">
    <property type="entry name" value="Dynamin_N"/>
</dbReference>
<dbReference type="GO" id="GO:0008017">
    <property type="term" value="F:microtubule binding"/>
    <property type="evidence" value="ECO:0007669"/>
    <property type="project" value="TreeGrafter"/>
</dbReference>
<dbReference type="SUPFAM" id="SSF52540">
    <property type="entry name" value="P-loop containing nucleoside triphosphate hydrolases"/>
    <property type="match status" value="1"/>
</dbReference>
<dbReference type="InterPro" id="IPR022812">
    <property type="entry name" value="Dynamin"/>
</dbReference>
<dbReference type="GO" id="GO:0005739">
    <property type="term" value="C:mitochondrion"/>
    <property type="evidence" value="ECO:0007669"/>
    <property type="project" value="TreeGrafter"/>
</dbReference>
<dbReference type="InterPro" id="IPR030381">
    <property type="entry name" value="G_DYNAMIN_dom"/>
</dbReference>
<dbReference type="GO" id="GO:0005874">
    <property type="term" value="C:microtubule"/>
    <property type="evidence" value="ECO:0007669"/>
    <property type="project" value="TreeGrafter"/>
</dbReference>